<reference evidence="1 2" key="1">
    <citation type="journal article" date="2015" name="Fungal Genet. Biol.">
        <title>Evolution of novel wood decay mechanisms in Agaricales revealed by the genome sequences of Fistulina hepatica and Cylindrobasidium torrendii.</title>
        <authorList>
            <person name="Floudas D."/>
            <person name="Held B.W."/>
            <person name="Riley R."/>
            <person name="Nagy L.G."/>
            <person name="Koehler G."/>
            <person name="Ransdell A.S."/>
            <person name="Younus H."/>
            <person name="Chow J."/>
            <person name="Chiniquy J."/>
            <person name="Lipzen A."/>
            <person name="Tritt A."/>
            <person name="Sun H."/>
            <person name="Haridas S."/>
            <person name="LaButti K."/>
            <person name="Ohm R.A."/>
            <person name="Kues U."/>
            <person name="Blanchette R.A."/>
            <person name="Grigoriev I.V."/>
            <person name="Minto R.E."/>
            <person name="Hibbett D.S."/>
        </authorList>
    </citation>
    <scope>NUCLEOTIDE SEQUENCE [LARGE SCALE GENOMIC DNA]</scope>
    <source>
        <strain evidence="1 2">FP15055 ss-10</strain>
    </source>
</reference>
<sequence length="355" mass="39171">MSTVSSLYIPPRATLLILGEPAPKLLEPLLALCTERYARPILPTSSPHRYEGISPDRRLVLIRVPPKSTNTTPTAHAMSVLQRVALLSSALTSEHLENECPVQFGNFTELVSETFGYSSPGPTPAERLPPPTEDLPIRAFTTVIHFAASIKDAIVVTSVAGMYLEDSMRGEIIHVPLAPMDDLDDYIQTSLVNTKVVWLEPRVSKAQVALQDLITNTEDIQNEIVPIVFTPFIHERPSRVCLIDSEAASSPRTSIAPSPAQKLSLKDRFQSLRRASLSTRPKSRRRWSFFSPPPDPPSIVVTAANSKAREADEDVNLDAVVPTIAESQKEYEQLGRSKKVGRVLRRAVSRLSLSQ</sequence>
<dbReference type="Proteomes" id="UP000054007">
    <property type="component" value="Unassembled WGS sequence"/>
</dbReference>
<accession>A0A0D7BBN7</accession>
<evidence type="ECO:0000313" key="1">
    <source>
        <dbReference type="EMBL" id="KIY67589.1"/>
    </source>
</evidence>
<evidence type="ECO:0000313" key="2">
    <source>
        <dbReference type="Proteomes" id="UP000054007"/>
    </source>
</evidence>
<dbReference type="EMBL" id="KN880522">
    <property type="protein sequence ID" value="KIY67589.1"/>
    <property type="molecule type" value="Genomic_DNA"/>
</dbReference>
<keyword evidence="2" id="KW-1185">Reference proteome</keyword>
<name>A0A0D7BBN7_9AGAR</name>
<protein>
    <submittedName>
        <fullName evidence="1">Uncharacterized protein</fullName>
    </submittedName>
</protein>
<proteinExistence type="predicted"/>
<organism evidence="1 2">
    <name type="scientific">Cylindrobasidium torrendii FP15055 ss-10</name>
    <dbReference type="NCBI Taxonomy" id="1314674"/>
    <lineage>
        <taxon>Eukaryota</taxon>
        <taxon>Fungi</taxon>
        <taxon>Dikarya</taxon>
        <taxon>Basidiomycota</taxon>
        <taxon>Agaricomycotina</taxon>
        <taxon>Agaricomycetes</taxon>
        <taxon>Agaricomycetidae</taxon>
        <taxon>Agaricales</taxon>
        <taxon>Marasmiineae</taxon>
        <taxon>Physalacriaceae</taxon>
        <taxon>Cylindrobasidium</taxon>
    </lineage>
</organism>
<dbReference type="AlphaFoldDB" id="A0A0D7BBN7"/>
<gene>
    <name evidence="1" type="ORF">CYLTODRAFT_422385</name>
</gene>